<reference evidence="2 3" key="1">
    <citation type="journal article" date="2014" name="PLoS Genet.">
        <title>The Genome of Spironucleus salmonicida Highlights a Fish Pathogen Adapted to Fluctuating Environments.</title>
        <authorList>
            <person name="Xu F."/>
            <person name="Jerlstrom-Hultqvist J."/>
            <person name="Einarsson E."/>
            <person name="Astvaldsson A."/>
            <person name="Svard S.G."/>
            <person name="Andersson J.O."/>
        </authorList>
    </citation>
    <scope>NUCLEOTIDE SEQUENCE</scope>
    <source>
        <strain evidence="3">ATCC 50377</strain>
    </source>
</reference>
<evidence type="ECO:0000313" key="4">
    <source>
        <dbReference type="Proteomes" id="UP000018208"/>
    </source>
</evidence>
<evidence type="ECO:0000313" key="3">
    <source>
        <dbReference type="EMBL" id="KAH0574653.1"/>
    </source>
</evidence>
<feature type="transmembrane region" description="Helical" evidence="1">
    <location>
        <begin position="66"/>
        <end position="88"/>
    </location>
</feature>
<keyword evidence="1" id="KW-0812">Transmembrane</keyword>
<sequence length="456" mass="51727">MSNQNIAVLGFKPYKYSKVSRQVTNFYQLIPSAVTFMSPFETTQYHPDDVIPQSIKFQTYPNAKKIMLGLFAWFFKFLEFYSVFYNLFRINPEIIHIVFDDLNRSSLFAIEVFCFMKKAKIVAHLASNKLVKQQFVVIEEFIQAFDQDKITVLYSDKEILNQFTIQVEKFVAAYGSLSFTHDMPRRVKLYTSQEFGMPEQVTDGIRTTFEYFKIANNMIQGIQHPQKPMLVVIPVTQSVPIEEVKQVLIALEQKAKEQQKQYVVVLTQRPCRREDQVEGISKLIKFCRNYYEPKTTSNNKLLNEKKCMSNVVVFQSSLTDLDFDLLLQLSDARVAISQSILFDMLSVKKVCIAYNIDITMSNVINQTTPEGIAACITEIAGQNLEFDGELELFEEILSKLYSVTITKELIFAVPQVETGGCCGGGCGDAACGDQGCGDENCVDDKDQCGSGCNGCK</sequence>
<accession>V6LDC3</accession>
<keyword evidence="1" id="KW-1133">Transmembrane helix</keyword>
<dbReference type="EMBL" id="KI546166">
    <property type="protein sequence ID" value="EST42238.1"/>
    <property type="molecule type" value="Genomic_DNA"/>
</dbReference>
<protein>
    <submittedName>
        <fullName evidence="2">Uncharacterized protein</fullName>
    </submittedName>
</protein>
<dbReference type="EMBL" id="AUWU02000003">
    <property type="protein sequence ID" value="KAH0574653.1"/>
    <property type="molecule type" value="Genomic_DNA"/>
</dbReference>
<proteinExistence type="predicted"/>
<name>V6LDC3_9EUKA</name>
<evidence type="ECO:0000313" key="2">
    <source>
        <dbReference type="EMBL" id="EST42238.1"/>
    </source>
</evidence>
<keyword evidence="1" id="KW-0472">Membrane</keyword>
<dbReference type="AlphaFoldDB" id="V6LDC3"/>
<organism evidence="2">
    <name type="scientific">Spironucleus salmonicida</name>
    <dbReference type="NCBI Taxonomy" id="348837"/>
    <lineage>
        <taxon>Eukaryota</taxon>
        <taxon>Metamonada</taxon>
        <taxon>Diplomonadida</taxon>
        <taxon>Hexamitidae</taxon>
        <taxon>Hexamitinae</taxon>
        <taxon>Spironucleus</taxon>
    </lineage>
</organism>
<gene>
    <name evidence="2" type="ORF">SS50377_18540</name>
    <name evidence="3" type="ORF">SS50377_22268</name>
</gene>
<dbReference type="VEuPathDB" id="GiardiaDB:SS50377_22268"/>
<keyword evidence="4" id="KW-1185">Reference proteome</keyword>
<reference evidence="3" key="2">
    <citation type="submission" date="2020-12" db="EMBL/GenBank/DDBJ databases">
        <title>New Spironucleus salmonicida genome in near-complete chromosomes.</title>
        <authorList>
            <person name="Xu F."/>
            <person name="Kurt Z."/>
            <person name="Jimenez-Gonzalez A."/>
            <person name="Astvaldsson A."/>
            <person name="Andersson J.O."/>
            <person name="Svard S.G."/>
        </authorList>
    </citation>
    <scope>NUCLEOTIDE SEQUENCE</scope>
    <source>
        <strain evidence="3">ATCC 50377</strain>
    </source>
</reference>
<evidence type="ECO:0000256" key="1">
    <source>
        <dbReference type="SAM" id="Phobius"/>
    </source>
</evidence>
<dbReference type="Proteomes" id="UP000018208">
    <property type="component" value="Unassembled WGS sequence"/>
</dbReference>